<dbReference type="PANTHER" id="PTHR21240">
    <property type="entry name" value="2-AMINO-3-CARBOXYLMUCONATE-6-SEMIALDEHYDE DECARBOXYLASE"/>
    <property type="match status" value="1"/>
</dbReference>
<reference evidence="3 4" key="1">
    <citation type="submission" date="2016-10" db="EMBL/GenBank/DDBJ databases">
        <authorList>
            <person name="de Groot N.N."/>
        </authorList>
    </citation>
    <scope>NUCLEOTIDE SEQUENCE [LARGE SCALE GENOMIC DNA]</scope>
    <source>
        <strain evidence="3 4">DSM 21799</strain>
    </source>
</reference>
<dbReference type="GO" id="GO:0016831">
    <property type="term" value="F:carboxy-lyase activity"/>
    <property type="evidence" value="ECO:0007669"/>
    <property type="project" value="InterPro"/>
</dbReference>
<dbReference type="Gene3D" id="3.20.20.140">
    <property type="entry name" value="Metal-dependent hydrolases"/>
    <property type="match status" value="1"/>
</dbReference>
<proteinExistence type="predicted"/>
<protein>
    <submittedName>
        <fullName evidence="3">Predicted metal-dependent hydrolase, TIM-barrel fold</fullName>
    </submittedName>
</protein>
<name>A0A1H4L075_9MICO</name>
<dbReference type="GO" id="GO:0019748">
    <property type="term" value="P:secondary metabolic process"/>
    <property type="evidence" value="ECO:0007669"/>
    <property type="project" value="TreeGrafter"/>
</dbReference>
<dbReference type="SUPFAM" id="SSF51556">
    <property type="entry name" value="Metallo-dependent hydrolases"/>
    <property type="match status" value="1"/>
</dbReference>
<evidence type="ECO:0000256" key="1">
    <source>
        <dbReference type="ARBA" id="ARBA00023239"/>
    </source>
</evidence>
<dbReference type="GO" id="GO:0005737">
    <property type="term" value="C:cytoplasm"/>
    <property type="evidence" value="ECO:0007669"/>
    <property type="project" value="TreeGrafter"/>
</dbReference>
<keyword evidence="4" id="KW-1185">Reference proteome</keyword>
<feature type="domain" description="Amidohydrolase-related" evidence="2">
    <location>
        <begin position="92"/>
        <end position="351"/>
    </location>
</feature>
<dbReference type="OrthoDB" id="8673173at2"/>
<dbReference type="Pfam" id="PF04909">
    <property type="entry name" value="Amidohydro_2"/>
    <property type="match status" value="1"/>
</dbReference>
<dbReference type="AlphaFoldDB" id="A0A1H4L075"/>
<dbReference type="GO" id="GO:0016787">
    <property type="term" value="F:hydrolase activity"/>
    <property type="evidence" value="ECO:0007669"/>
    <property type="project" value="UniProtKB-KW"/>
</dbReference>
<keyword evidence="1" id="KW-0456">Lyase</keyword>
<dbReference type="InterPro" id="IPR032466">
    <property type="entry name" value="Metal_Hydrolase"/>
</dbReference>
<gene>
    <name evidence="3" type="ORF">SAMN04489806_1374</name>
</gene>
<dbReference type="InterPro" id="IPR006680">
    <property type="entry name" value="Amidohydro-rel"/>
</dbReference>
<dbReference type="STRING" id="640635.SAMN04489806_1374"/>
<sequence length="352" mass="39764">MNRTAPNDVRLKDWRPRSMVVVPETAVERAHTPCIDVHNHLGTWLGDGAWMAPDVAALLQVMDDCGVEAIVNLDGRWGDELEANLERYDRAHPERFVTFCHLDWRVLAEDGGERALRESLEDSARRGARGLKVWKDLGLGIRDATGALIAPDDERVIRLLGHAADLGMPILMHTGDPRAFFEPLDERNERLDELGERPDWWFGDRTRYPSFDELLAAHARVVLALPHARIIGAHVGNCAENLDTVERLLEAAPNYVIDTGGRLAELGRAPRRFAKLVERFPDRVLFGTDAFPVTREAYRLNFRFFETDDEAFSYAPEEEVPPQGRWLVSAAGLRPELLEGFYRGNARRVLGC</sequence>
<accession>A0A1H4L075</accession>
<dbReference type="RefSeq" id="WP_091181787.1">
    <property type="nucleotide sequence ID" value="NZ_FNRY01000001.1"/>
</dbReference>
<evidence type="ECO:0000259" key="2">
    <source>
        <dbReference type="Pfam" id="PF04909"/>
    </source>
</evidence>
<dbReference type="PANTHER" id="PTHR21240:SF28">
    <property type="entry name" value="ISO-OROTATE DECARBOXYLASE (EUROFUNG)"/>
    <property type="match status" value="1"/>
</dbReference>
<organism evidence="3 4">
    <name type="scientific">Paramicrobacterium humi</name>
    <dbReference type="NCBI Taxonomy" id="640635"/>
    <lineage>
        <taxon>Bacteria</taxon>
        <taxon>Bacillati</taxon>
        <taxon>Actinomycetota</taxon>
        <taxon>Actinomycetes</taxon>
        <taxon>Micrococcales</taxon>
        <taxon>Microbacteriaceae</taxon>
        <taxon>Paramicrobacterium</taxon>
    </lineage>
</organism>
<evidence type="ECO:0000313" key="4">
    <source>
        <dbReference type="Proteomes" id="UP000199183"/>
    </source>
</evidence>
<keyword evidence="3" id="KW-0378">Hydrolase</keyword>
<dbReference type="Proteomes" id="UP000199183">
    <property type="component" value="Unassembled WGS sequence"/>
</dbReference>
<dbReference type="EMBL" id="FNRY01000001">
    <property type="protein sequence ID" value="SEB64113.1"/>
    <property type="molecule type" value="Genomic_DNA"/>
</dbReference>
<dbReference type="InterPro" id="IPR032465">
    <property type="entry name" value="ACMSD"/>
</dbReference>
<evidence type="ECO:0000313" key="3">
    <source>
        <dbReference type="EMBL" id="SEB64113.1"/>
    </source>
</evidence>